<dbReference type="PANTHER" id="PTHR34039">
    <property type="entry name" value="UPF0102 PROTEIN YRAN"/>
    <property type="match status" value="1"/>
</dbReference>
<dbReference type="InterPro" id="IPR003509">
    <property type="entry name" value="UPF0102_YraN-like"/>
</dbReference>
<proteinExistence type="inferred from homology"/>
<dbReference type="SUPFAM" id="SSF52980">
    <property type="entry name" value="Restriction endonuclease-like"/>
    <property type="match status" value="1"/>
</dbReference>
<evidence type="ECO:0000313" key="3">
    <source>
        <dbReference type="EMBL" id="MBP3942137.1"/>
    </source>
</evidence>
<name>A0A8T4H9I7_9SPHI</name>
<dbReference type="EMBL" id="JAGKSB010000001">
    <property type="protein sequence ID" value="MBP3942137.1"/>
    <property type="molecule type" value="Genomic_DNA"/>
</dbReference>
<sequence>MTNSTQQLGSYGESLAAIYIRSKGYQILHRNWRFKKLEVDIIAIDKGVLVFIEVKFRSSLAFGTPESFVSLRKQQFLFRAAEAYIYFYNWKGAARFDVVAIYQPRNRGDESQVPQLNLIKDAFW</sequence>
<evidence type="ECO:0000313" key="4">
    <source>
        <dbReference type="Proteomes" id="UP000679691"/>
    </source>
</evidence>
<keyword evidence="4" id="KW-1185">Reference proteome</keyword>
<dbReference type="AlphaFoldDB" id="A0A8T4H9I7"/>
<gene>
    <name evidence="3" type="ORF">J5U18_00910</name>
</gene>
<dbReference type="PANTHER" id="PTHR34039:SF1">
    <property type="entry name" value="UPF0102 PROTEIN YRAN"/>
    <property type="match status" value="1"/>
</dbReference>
<evidence type="ECO:0000256" key="1">
    <source>
        <dbReference type="ARBA" id="ARBA00006738"/>
    </source>
</evidence>
<protein>
    <recommendedName>
        <fullName evidence="2">UPF0102 protein J5U18_00910</fullName>
    </recommendedName>
</protein>
<dbReference type="Gene3D" id="3.40.1350.10">
    <property type="match status" value="1"/>
</dbReference>
<dbReference type="Proteomes" id="UP000679691">
    <property type="component" value="Unassembled WGS sequence"/>
</dbReference>
<dbReference type="InterPro" id="IPR011335">
    <property type="entry name" value="Restrct_endonuc-II-like"/>
</dbReference>
<dbReference type="InterPro" id="IPR011856">
    <property type="entry name" value="tRNA_endonuc-like_dom_sf"/>
</dbReference>
<dbReference type="HAMAP" id="MF_00048">
    <property type="entry name" value="UPF0102"/>
    <property type="match status" value="1"/>
</dbReference>
<dbReference type="Pfam" id="PF02021">
    <property type="entry name" value="UPF0102"/>
    <property type="match status" value="1"/>
</dbReference>
<comment type="similarity">
    <text evidence="1 2">Belongs to the UPF0102 family.</text>
</comment>
<reference evidence="3" key="1">
    <citation type="submission" date="2021-03" db="EMBL/GenBank/DDBJ databases">
        <authorList>
            <person name="Lu T."/>
            <person name="Wang Q."/>
            <person name="Han X."/>
        </authorList>
    </citation>
    <scope>NUCLEOTIDE SEQUENCE</scope>
    <source>
        <strain evidence="3">WQ 2009</strain>
    </source>
</reference>
<dbReference type="NCBIfam" id="TIGR00252">
    <property type="entry name" value="YraN family protein"/>
    <property type="match status" value="1"/>
</dbReference>
<comment type="caution">
    <text evidence="3">The sequence shown here is derived from an EMBL/GenBank/DDBJ whole genome shotgun (WGS) entry which is preliminary data.</text>
</comment>
<dbReference type="CDD" id="cd20736">
    <property type="entry name" value="PoNe_Nuclease"/>
    <property type="match status" value="1"/>
</dbReference>
<dbReference type="NCBIfam" id="NF009150">
    <property type="entry name" value="PRK12497.1-3"/>
    <property type="match status" value="1"/>
</dbReference>
<organism evidence="3 4">
    <name type="scientific">Rhinopithecimicrobium faecis</name>
    <dbReference type="NCBI Taxonomy" id="2820698"/>
    <lineage>
        <taxon>Bacteria</taxon>
        <taxon>Pseudomonadati</taxon>
        <taxon>Bacteroidota</taxon>
        <taxon>Sphingobacteriia</taxon>
        <taxon>Sphingobacteriales</taxon>
        <taxon>Sphingobacteriaceae</taxon>
        <taxon>Rhinopithecimicrobium</taxon>
    </lineage>
</organism>
<accession>A0A8T4H9I7</accession>
<evidence type="ECO:0000256" key="2">
    <source>
        <dbReference type="HAMAP-Rule" id="MF_00048"/>
    </source>
</evidence>
<dbReference type="GO" id="GO:0003676">
    <property type="term" value="F:nucleic acid binding"/>
    <property type="evidence" value="ECO:0007669"/>
    <property type="project" value="InterPro"/>
</dbReference>